<dbReference type="RefSeq" id="WP_343774305.1">
    <property type="nucleotide sequence ID" value="NZ_BAAADV010000004.1"/>
</dbReference>
<evidence type="ECO:0000256" key="1">
    <source>
        <dbReference type="ARBA" id="ARBA00023015"/>
    </source>
</evidence>
<keyword evidence="1" id="KW-0805">Transcription regulation</keyword>
<keyword evidence="7" id="KW-1185">Reference proteome</keyword>
<reference evidence="6 7" key="1">
    <citation type="journal article" date="2019" name="Int. J. Syst. Evol. Microbiol.">
        <title>The Global Catalogue of Microorganisms (GCM) 10K type strain sequencing project: providing services to taxonomists for standard genome sequencing and annotation.</title>
        <authorList>
            <consortium name="The Broad Institute Genomics Platform"/>
            <consortium name="The Broad Institute Genome Sequencing Center for Infectious Disease"/>
            <person name="Wu L."/>
            <person name="Ma J."/>
        </authorList>
    </citation>
    <scope>NUCLEOTIDE SEQUENCE [LARGE SCALE GENOMIC DNA]</scope>
    <source>
        <strain evidence="6 7">JCM 16328</strain>
    </source>
</reference>
<comment type="caution">
    <text evidence="6">The sequence shown here is derived from an EMBL/GenBank/DDBJ whole genome shotgun (WGS) entry which is preliminary data.</text>
</comment>
<dbReference type="EMBL" id="BAAADV010000004">
    <property type="protein sequence ID" value="GAA0675780.1"/>
    <property type="molecule type" value="Genomic_DNA"/>
</dbReference>
<dbReference type="Pfam" id="PF01638">
    <property type="entry name" value="HxlR"/>
    <property type="match status" value="1"/>
</dbReference>
<evidence type="ECO:0000259" key="5">
    <source>
        <dbReference type="PROSITE" id="PS51118"/>
    </source>
</evidence>
<proteinExistence type="predicted"/>
<dbReference type="Proteomes" id="UP001500420">
    <property type="component" value="Unassembled WGS sequence"/>
</dbReference>
<keyword evidence="3" id="KW-0804">Transcription</keyword>
<evidence type="ECO:0000256" key="3">
    <source>
        <dbReference type="ARBA" id="ARBA00023163"/>
    </source>
</evidence>
<dbReference type="GO" id="GO:0003677">
    <property type="term" value="F:DNA binding"/>
    <property type="evidence" value="ECO:0007669"/>
    <property type="project" value="UniProtKB-KW"/>
</dbReference>
<dbReference type="PANTHER" id="PTHR33204">
    <property type="entry name" value="TRANSCRIPTIONAL REGULATOR, MARR FAMILY"/>
    <property type="match status" value="1"/>
</dbReference>
<protein>
    <recommendedName>
        <fullName evidence="5">HTH hxlR-type domain-containing protein</fullName>
    </recommendedName>
</protein>
<dbReference type="InterPro" id="IPR036390">
    <property type="entry name" value="WH_DNA-bd_sf"/>
</dbReference>
<feature type="region of interest" description="Disordered" evidence="4">
    <location>
        <begin position="1"/>
        <end position="37"/>
    </location>
</feature>
<dbReference type="AlphaFoldDB" id="A0AAV3TCE1"/>
<dbReference type="SUPFAM" id="SSF46785">
    <property type="entry name" value="Winged helix' DNA-binding domain"/>
    <property type="match status" value="1"/>
</dbReference>
<name>A0AAV3TCE1_9EURY</name>
<dbReference type="Gene3D" id="1.10.10.10">
    <property type="entry name" value="Winged helix-like DNA-binding domain superfamily/Winged helix DNA-binding domain"/>
    <property type="match status" value="1"/>
</dbReference>
<dbReference type="InterPro" id="IPR002577">
    <property type="entry name" value="HTH_HxlR"/>
</dbReference>
<organism evidence="6 7">
    <name type="scientific">Natronoarchaeum mannanilyticum</name>
    <dbReference type="NCBI Taxonomy" id="926360"/>
    <lineage>
        <taxon>Archaea</taxon>
        <taxon>Methanobacteriati</taxon>
        <taxon>Methanobacteriota</taxon>
        <taxon>Stenosarchaea group</taxon>
        <taxon>Halobacteria</taxon>
        <taxon>Halobacteriales</taxon>
        <taxon>Natronoarchaeaceae</taxon>
    </lineage>
</organism>
<evidence type="ECO:0000313" key="6">
    <source>
        <dbReference type="EMBL" id="GAA0675780.1"/>
    </source>
</evidence>
<dbReference type="PROSITE" id="PS51118">
    <property type="entry name" value="HTH_HXLR"/>
    <property type="match status" value="1"/>
</dbReference>
<evidence type="ECO:0000256" key="4">
    <source>
        <dbReference type="SAM" id="MobiDB-lite"/>
    </source>
</evidence>
<keyword evidence="2" id="KW-0238">DNA-binding</keyword>
<dbReference type="InterPro" id="IPR036388">
    <property type="entry name" value="WH-like_DNA-bd_sf"/>
</dbReference>
<feature type="compositionally biased region" description="Basic and acidic residues" evidence="4">
    <location>
        <begin position="1"/>
        <end position="12"/>
    </location>
</feature>
<evidence type="ECO:0000313" key="7">
    <source>
        <dbReference type="Proteomes" id="UP001500420"/>
    </source>
</evidence>
<dbReference type="PANTHER" id="PTHR33204:SF18">
    <property type="entry name" value="TRANSCRIPTIONAL REGULATORY PROTEIN"/>
    <property type="match status" value="1"/>
</dbReference>
<sequence>MAQERDDRKASTESDQAEGFPARGPATGDSVFGDGEDCLCPATGTIETLGRKYALQVFCAVGALDPARFGDLESAIPDASTSTLSDRLDELEAEELIAREQYDEIPPRVEYELTDEGRELGERLTPLVEWLRGREE</sequence>
<feature type="domain" description="HTH hxlR-type" evidence="5">
    <location>
        <begin position="40"/>
        <end position="136"/>
    </location>
</feature>
<accession>A0AAV3TCE1</accession>
<gene>
    <name evidence="6" type="ORF">GCM10009020_24410</name>
</gene>
<evidence type="ECO:0000256" key="2">
    <source>
        <dbReference type="ARBA" id="ARBA00023125"/>
    </source>
</evidence>